<keyword evidence="6" id="KW-0411">Iron-sulfur</keyword>
<dbReference type="SUPFAM" id="SSF54862">
    <property type="entry name" value="4Fe-4S ferredoxins"/>
    <property type="match status" value="1"/>
</dbReference>
<dbReference type="PROSITE" id="PS00198">
    <property type="entry name" value="4FE4S_FER_1"/>
    <property type="match status" value="1"/>
</dbReference>
<feature type="domain" description="4Fe-4S ferredoxin-type" evidence="8">
    <location>
        <begin position="162"/>
        <end position="191"/>
    </location>
</feature>
<dbReference type="InterPro" id="IPR017896">
    <property type="entry name" value="4Fe4S_Fe-S-bd"/>
</dbReference>
<evidence type="ECO:0000256" key="3">
    <source>
        <dbReference type="ARBA" id="ARBA00022723"/>
    </source>
</evidence>
<dbReference type="STRING" id="142842.SAMN02745118_00888"/>
<evidence type="ECO:0000256" key="6">
    <source>
        <dbReference type="ARBA" id="ARBA00023014"/>
    </source>
</evidence>
<feature type="transmembrane region" description="Helical" evidence="7">
    <location>
        <begin position="12"/>
        <end position="41"/>
    </location>
</feature>
<keyword evidence="7" id="KW-0812">Transmembrane</keyword>
<feature type="domain" description="4Fe-4S ferredoxin-type" evidence="8">
    <location>
        <begin position="192"/>
        <end position="221"/>
    </location>
</feature>
<evidence type="ECO:0000259" key="8">
    <source>
        <dbReference type="PROSITE" id="PS51379"/>
    </source>
</evidence>
<dbReference type="AlphaFoldDB" id="A0A1T4KRB4"/>
<keyword evidence="1" id="KW-0813">Transport</keyword>
<dbReference type="PROSITE" id="PS51379">
    <property type="entry name" value="4FE4S_FER_2"/>
    <property type="match status" value="2"/>
</dbReference>
<evidence type="ECO:0000256" key="5">
    <source>
        <dbReference type="ARBA" id="ARBA00023004"/>
    </source>
</evidence>
<evidence type="ECO:0000256" key="7">
    <source>
        <dbReference type="SAM" id="Phobius"/>
    </source>
</evidence>
<keyword evidence="7" id="KW-1133">Transmembrane helix</keyword>
<feature type="transmembrane region" description="Helical" evidence="7">
    <location>
        <begin position="119"/>
        <end position="140"/>
    </location>
</feature>
<dbReference type="GO" id="GO:0051539">
    <property type="term" value="F:4 iron, 4 sulfur cluster binding"/>
    <property type="evidence" value="ECO:0007669"/>
    <property type="project" value="UniProtKB-KW"/>
</dbReference>
<dbReference type="GO" id="GO:0046872">
    <property type="term" value="F:metal ion binding"/>
    <property type="evidence" value="ECO:0007669"/>
    <property type="project" value="UniProtKB-KW"/>
</dbReference>
<name>A0A1T4KRB4_9FIRM</name>
<dbReference type="RefSeq" id="WP_078809377.1">
    <property type="nucleotide sequence ID" value="NZ_FUWM01000006.1"/>
</dbReference>
<evidence type="ECO:0000313" key="9">
    <source>
        <dbReference type="EMBL" id="SJZ44961.1"/>
    </source>
</evidence>
<feature type="transmembrane region" description="Helical" evidence="7">
    <location>
        <begin position="87"/>
        <end position="107"/>
    </location>
</feature>
<keyword evidence="4" id="KW-0249">Electron transport</keyword>
<gene>
    <name evidence="9" type="ORF">SAMN02745118_00888</name>
</gene>
<dbReference type="PANTHER" id="PTHR30176">
    <property type="entry name" value="FERREDOXIN-TYPE PROTEIN NAPH"/>
    <property type="match status" value="1"/>
</dbReference>
<evidence type="ECO:0000256" key="4">
    <source>
        <dbReference type="ARBA" id="ARBA00022982"/>
    </source>
</evidence>
<evidence type="ECO:0000313" key="10">
    <source>
        <dbReference type="Proteomes" id="UP000190625"/>
    </source>
</evidence>
<dbReference type="InterPro" id="IPR051684">
    <property type="entry name" value="Electron_Trans/Redox"/>
</dbReference>
<proteinExistence type="predicted"/>
<dbReference type="Gene3D" id="3.30.70.20">
    <property type="match status" value="1"/>
</dbReference>
<keyword evidence="5" id="KW-0408">Iron</keyword>
<dbReference type="PANTHER" id="PTHR30176:SF3">
    <property type="entry name" value="FERREDOXIN-TYPE PROTEIN NAPH"/>
    <property type="match status" value="1"/>
</dbReference>
<protein>
    <submittedName>
        <fullName evidence="9">4Fe-4S dicluster domain-containing protein</fullName>
    </submittedName>
</protein>
<reference evidence="10" key="1">
    <citation type="submission" date="2017-02" db="EMBL/GenBank/DDBJ databases">
        <authorList>
            <person name="Varghese N."/>
            <person name="Submissions S."/>
        </authorList>
    </citation>
    <scope>NUCLEOTIDE SEQUENCE [LARGE SCALE GENOMIC DNA]</scope>
    <source>
        <strain evidence="10">ATCC BAA-73</strain>
    </source>
</reference>
<evidence type="ECO:0000256" key="1">
    <source>
        <dbReference type="ARBA" id="ARBA00022448"/>
    </source>
</evidence>
<evidence type="ECO:0000256" key="2">
    <source>
        <dbReference type="ARBA" id="ARBA00022485"/>
    </source>
</evidence>
<keyword evidence="10" id="KW-1185">Reference proteome</keyword>
<sequence length="221" mass="24727">MKFTQHRKKLQIIGTILMFLLGLGLFNHKIGLIFIAVPIFAVLLSNVVGRFWCGWFCPRGSFLSTIISKVSRNKKIPKFLKSTTFKAIVATVLLTMFMIALLGYNPLIQDESPLVRAGAFMIFVCIVTTVLVAIPLGIIYKPRTWCSFCPVGWLQSAFSKNRKLNIEINDCKECGICAKECPIDIPEDYIGEEEVIDDANCLNCMVCADVCPFDVATPKFD</sequence>
<dbReference type="OrthoDB" id="9806398at2"/>
<dbReference type="Pfam" id="PF12801">
    <property type="entry name" value="Fer4_5"/>
    <property type="match status" value="1"/>
</dbReference>
<dbReference type="EMBL" id="FUWM01000006">
    <property type="protein sequence ID" value="SJZ44961.1"/>
    <property type="molecule type" value="Genomic_DNA"/>
</dbReference>
<organism evidence="9 10">
    <name type="scientific">Selenihalanaerobacter shriftii</name>
    <dbReference type="NCBI Taxonomy" id="142842"/>
    <lineage>
        <taxon>Bacteria</taxon>
        <taxon>Bacillati</taxon>
        <taxon>Bacillota</taxon>
        <taxon>Clostridia</taxon>
        <taxon>Halanaerobiales</taxon>
        <taxon>Halobacteroidaceae</taxon>
        <taxon>Selenihalanaerobacter</taxon>
    </lineage>
</organism>
<keyword evidence="3" id="KW-0479">Metal-binding</keyword>
<dbReference type="Proteomes" id="UP000190625">
    <property type="component" value="Unassembled WGS sequence"/>
</dbReference>
<dbReference type="GO" id="GO:0005886">
    <property type="term" value="C:plasma membrane"/>
    <property type="evidence" value="ECO:0007669"/>
    <property type="project" value="TreeGrafter"/>
</dbReference>
<keyword evidence="7" id="KW-0472">Membrane</keyword>
<dbReference type="InterPro" id="IPR017900">
    <property type="entry name" value="4Fe4S_Fe_S_CS"/>
</dbReference>
<dbReference type="Pfam" id="PF13237">
    <property type="entry name" value="Fer4_10"/>
    <property type="match status" value="1"/>
</dbReference>
<keyword evidence="2" id="KW-0004">4Fe-4S</keyword>
<accession>A0A1T4KRB4</accession>